<reference evidence="1" key="1">
    <citation type="journal article" date="2020" name="Stud. Mycol.">
        <title>101 Dothideomycetes genomes: a test case for predicting lifestyles and emergence of pathogens.</title>
        <authorList>
            <person name="Haridas S."/>
            <person name="Albert R."/>
            <person name="Binder M."/>
            <person name="Bloem J."/>
            <person name="Labutti K."/>
            <person name="Salamov A."/>
            <person name="Andreopoulos B."/>
            <person name="Baker S."/>
            <person name="Barry K."/>
            <person name="Bills G."/>
            <person name="Bluhm B."/>
            <person name="Cannon C."/>
            <person name="Castanera R."/>
            <person name="Culley D."/>
            <person name="Daum C."/>
            <person name="Ezra D."/>
            <person name="Gonzalez J."/>
            <person name="Henrissat B."/>
            <person name="Kuo A."/>
            <person name="Liang C."/>
            <person name="Lipzen A."/>
            <person name="Lutzoni F."/>
            <person name="Magnuson J."/>
            <person name="Mondo S."/>
            <person name="Nolan M."/>
            <person name="Ohm R."/>
            <person name="Pangilinan J."/>
            <person name="Park H.-J."/>
            <person name="Ramirez L."/>
            <person name="Alfaro M."/>
            <person name="Sun H."/>
            <person name="Tritt A."/>
            <person name="Yoshinaga Y."/>
            <person name="Zwiers L.-H."/>
            <person name="Turgeon B."/>
            <person name="Goodwin S."/>
            <person name="Spatafora J."/>
            <person name="Crous P."/>
            <person name="Grigoriev I."/>
        </authorList>
    </citation>
    <scope>NUCLEOTIDE SEQUENCE</scope>
    <source>
        <strain evidence="1">CBS 379.55</strain>
    </source>
</reference>
<dbReference type="OrthoDB" id="4790878at2759"/>
<keyword evidence="2" id="KW-1185">Reference proteome</keyword>
<evidence type="ECO:0000313" key="2">
    <source>
        <dbReference type="Proteomes" id="UP000800097"/>
    </source>
</evidence>
<dbReference type="PANTHER" id="PTHR42085:SF1">
    <property type="entry name" value="F-BOX DOMAIN-CONTAINING PROTEIN"/>
    <property type="match status" value="1"/>
</dbReference>
<dbReference type="RefSeq" id="XP_033649729.1">
    <property type="nucleotide sequence ID" value="XM_033793971.1"/>
</dbReference>
<dbReference type="EMBL" id="ML986525">
    <property type="protein sequence ID" value="KAF2272190.1"/>
    <property type="molecule type" value="Genomic_DNA"/>
</dbReference>
<gene>
    <name evidence="1" type="ORF">EI97DRAFT_233526</name>
</gene>
<dbReference type="Proteomes" id="UP000800097">
    <property type="component" value="Unassembled WGS sequence"/>
</dbReference>
<protein>
    <recommendedName>
        <fullName evidence="3">F-box domain-containing protein</fullName>
    </recommendedName>
</protein>
<evidence type="ECO:0008006" key="3">
    <source>
        <dbReference type="Google" id="ProtNLM"/>
    </source>
</evidence>
<evidence type="ECO:0000313" key="1">
    <source>
        <dbReference type="EMBL" id="KAF2272190.1"/>
    </source>
</evidence>
<proteinExistence type="predicted"/>
<dbReference type="AlphaFoldDB" id="A0A6A6J6I9"/>
<dbReference type="InterPro" id="IPR038883">
    <property type="entry name" value="AN11006-like"/>
</dbReference>
<accession>A0A6A6J6I9</accession>
<name>A0A6A6J6I9_WESOR</name>
<dbReference type="GeneID" id="54547146"/>
<dbReference type="PANTHER" id="PTHR42085">
    <property type="entry name" value="F-BOX DOMAIN-CONTAINING PROTEIN"/>
    <property type="match status" value="1"/>
</dbReference>
<organism evidence="1 2">
    <name type="scientific">Westerdykella ornata</name>
    <dbReference type="NCBI Taxonomy" id="318751"/>
    <lineage>
        <taxon>Eukaryota</taxon>
        <taxon>Fungi</taxon>
        <taxon>Dikarya</taxon>
        <taxon>Ascomycota</taxon>
        <taxon>Pezizomycotina</taxon>
        <taxon>Dothideomycetes</taxon>
        <taxon>Pleosporomycetidae</taxon>
        <taxon>Pleosporales</taxon>
        <taxon>Sporormiaceae</taxon>
        <taxon>Westerdykella</taxon>
    </lineage>
</organism>
<sequence>MMEPPHTDEEYVLPPLLRLPPELRTMIYEYALSSPDGYLHYRESQSNDLSPPKPVFCVLDSNNSSKTPSKRAIPDEFNQLKYVNRKLYQETAGTEVRYNTLVFESFETRRGLELSGCRNLCSFLNSCARKDWLKDIEIRATVFPIRNYGMLVDTLSDLSRSHSTIVSLSTSNPGVTIRYA</sequence>